<dbReference type="GO" id="GO:0003747">
    <property type="term" value="F:translation release factor activity"/>
    <property type="evidence" value="ECO:0007669"/>
    <property type="project" value="InterPro"/>
</dbReference>
<keyword evidence="3" id="KW-1185">Reference proteome</keyword>
<dbReference type="InterPro" id="IPR004403">
    <property type="entry name" value="Peptide_chain-rel_eRF1/aRF1"/>
</dbReference>
<evidence type="ECO:0000313" key="3">
    <source>
        <dbReference type="Proteomes" id="UP000515146"/>
    </source>
</evidence>
<evidence type="ECO:0000259" key="2">
    <source>
        <dbReference type="SMART" id="SM01194"/>
    </source>
</evidence>
<organism evidence="3 4">
    <name type="scientific">Dermatophagoides pteronyssinus</name>
    <name type="common">European house dust mite</name>
    <dbReference type="NCBI Taxonomy" id="6956"/>
    <lineage>
        <taxon>Eukaryota</taxon>
        <taxon>Metazoa</taxon>
        <taxon>Ecdysozoa</taxon>
        <taxon>Arthropoda</taxon>
        <taxon>Chelicerata</taxon>
        <taxon>Arachnida</taxon>
        <taxon>Acari</taxon>
        <taxon>Acariformes</taxon>
        <taxon>Sarcoptiformes</taxon>
        <taxon>Astigmata</taxon>
        <taxon>Psoroptidia</taxon>
        <taxon>Analgoidea</taxon>
        <taxon>Pyroglyphidae</taxon>
        <taxon>Dermatophagoidinae</taxon>
        <taxon>Dermatophagoides</taxon>
    </lineage>
</organism>
<dbReference type="InParanoid" id="A0A6P6YJM0"/>
<dbReference type="OMA" id="ILIMWEN"/>
<accession>A0A6P6YJM0</accession>
<protein>
    <recommendedName>
        <fullName evidence="1">Eukaryotic peptide chain release factor subunit 1</fullName>
    </recommendedName>
</protein>
<dbReference type="SUPFAM" id="SSF55315">
    <property type="entry name" value="L30e-like"/>
    <property type="match status" value="1"/>
</dbReference>
<dbReference type="SUPFAM" id="SSF55481">
    <property type="entry name" value="N-terminal domain of eukaryotic peptide chain release factor subunit 1, ERF1"/>
    <property type="match status" value="1"/>
</dbReference>
<dbReference type="Pfam" id="PF03463">
    <property type="entry name" value="eRF1_1"/>
    <property type="match status" value="1"/>
</dbReference>
<dbReference type="PANTHER" id="PTHR10113">
    <property type="entry name" value="PEPTIDE CHAIN RELEASE FACTOR SUBUNIT 1"/>
    <property type="match status" value="1"/>
</dbReference>
<reference evidence="4" key="1">
    <citation type="submission" date="2025-08" db="UniProtKB">
        <authorList>
            <consortium name="RefSeq"/>
        </authorList>
    </citation>
    <scope>IDENTIFICATION</scope>
    <source>
        <strain evidence="4">Airmid</strain>
    </source>
</reference>
<dbReference type="InterPro" id="IPR024049">
    <property type="entry name" value="eRF1_1_sf"/>
</dbReference>
<sequence length="213" mass="23339">MICHKTPVINHSYFVRMQALRSRICAFLAECLLSYFDNHVAGALFRTAMADAGADNFEIEEFKIKRLIKALSAARGNGTSVITLIVKARDDISRIGRLLTEEAGTASNIKSRVNRLSVLSAIASAAQKVKTYSRTPPNGLLIFCGSVLNADGKERKLSIAIELVECVPLDEWIIENYKSFGVELCFVTDASQEGSQFVKGFGGIGAVLRYKVE</sequence>
<gene>
    <name evidence="4" type="primary">LOC113799063</name>
</gene>
<proteinExistence type="predicted"/>
<dbReference type="RefSeq" id="XP_027205455.1">
    <property type="nucleotide sequence ID" value="XM_027349654.1"/>
</dbReference>
<dbReference type="InterPro" id="IPR005140">
    <property type="entry name" value="eRF1_Pelota-like_N"/>
</dbReference>
<dbReference type="Proteomes" id="UP000515146">
    <property type="component" value="Unplaced"/>
</dbReference>
<dbReference type="InterPro" id="IPR029064">
    <property type="entry name" value="Ribosomal_eL30-like_sf"/>
</dbReference>
<evidence type="ECO:0000313" key="4">
    <source>
        <dbReference type="RefSeq" id="XP_027205455.1"/>
    </source>
</evidence>
<dbReference type="GO" id="GO:0005737">
    <property type="term" value="C:cytoplasm"/>
    <property type="evidence" value="ECO:0007669"/>
    <property type="project" value="UniProtKB-SubCell"/>
</dbReference>
<evidence type="ECO:0000256" key="1">
    <source>
        <dbReference type="ARBA" id="ARBA00013382"/>
    </source>
</evidence>
<dbReference type="AlphaFoldDB" id="A0A6P6YJM0"/>
<dbReference type="SMART" id="SM01194">
    <property type="entry name" value="eRF1_1"/>
    <property type="match status" value="1"/>
</dbReference>
<feature type="non-terminal residue" evidence="4">
    <location>
        <position position="213"/>
    </location>
</feature>
<name>A0A6P6YJM0_DERPT</name>
<dbReference type="KEGG" id="dpte:113799063"/>
<feature type="domain" description="eRF1/Pelota-like N-terminal" evidence="2">
    <location>
        <begin position="52"/>
        <end position="192"/>
    </location>
</feature>
<dbReference type="OrthoDB" id="10254527at2759"/>
<dbReference type="Gene3D" id="3.30.960.10">
    <property type="entry name" value="eRF1 domain 1"/>
    <property type="match status" value="1"/>
</dbReference>